<protein>
    <recommendedName>
        <fullName evidence="2">RRM domain-containing protein</fullName>
    </recommendedName>
</protein>
<gene>
    <name evidence="3" type="ORF">KY290_027381</name>
</gene>
<dbReference type="Gene3D" id="3.30.70.330">
    <property type="match status" value="1"/>
</dbReference>
<evidence type="ECO:0000313" key="3">
    <source>
        <dbReference type="EMBL" id="KAH0748149.1"/>
    </source>
</evidence>
<organism evidence="3 4">
    <name type="scientific">Solanum tuberosum</name>
    <name type="common">Potato</name>
    <dbReference type="NCBI Taxonomy" id="4113"/>
    <lineage>
        <taxon>Eukaryota</taxon>
        <taxon>Viridiplantae</taxon>
        <taxon>Streptophyta</taxon>
        <taxon>Embryophyta</taxon>
        <taxon>Tracheophyta</taxon>
        <taxon>Spermatophyta</taxon>
        <taxon>Magnoliopsida</taxon>
        <taxon>eudicotyledons</taxon>
        <taxon>Gunneridae</taxon>
        <taxon>Pentapetalae</taxon>
        <taxon>asterids</taxon>
        <taxon>lamiids</taxon>
        <taxon>Solanales</taxon>
        <taxon>Solanaceae</taxon>
        <taxon>Solanoideae</taxon>
        <taxon>Solaneae</taxon>
        <taxon>Solanum</taxon>
    </lineage>
</organism>
<keyword evidence="1" id="KW-0694">RNA-binding</keyword>
<name>A0ABQ7UGJ9_SOLTU</name>
<keyword evidence="4" id="KW-1185">Reference proteome</keyword>
<dbReference type="InterPro" id="IPR012677">
    <property type="entry name" value="Nucleotide-bd_a/b_plait_sf"/>
</dbReference>
<sequence length="124" mass="13955">MEASYECYLRNGVLHFYLLLSKFRPCIVKLWGSNPDPLAFRSRNIVGMVGGRPEATLPPDASSTLFVEGLPADCTRKEVSHIFRPFGGYKEVRLVPTYDEVDIINLCSVDERTGRLFDCLIAVI</sequence>
<evidence type="ECO:0000256" key="1">
    <source>
        <dbReference type="ARBA" id="ARBA00022884"/>
    </source>
</evidence>
<dbReference type="Proteomes" id="UP000826656">
    <property type="component" value="Unassembled WGS sequence"/>
</dbReference>
<reference evidence="3 4" key="1">
    <citation type="journal article" date="2021" name="bioRxiv">
        <title>Chromosome-scale and haplotype-resolved genome assembly of a tetraploid potato cultivar.</title>
        <authorList>
            <person name="Sun H."/>
            <person name="Jiao W.-B."/>
            <person name="Krause K."/>
            <person name="Campoy J.A."/>
            <person name="Goel M."/>
            <person name="Folz-Donahue K."/>
            <person name="Kukat C."/>
            <person name="Huettel B."/>
            <person name="Schneeberger K."/>
        </authorList>
    </citation>
    <scope>NUCLEOTIDE SEQUENCE [LARGE SCALE GENOMIC DNA]</scope>
    <source>
        <strain evidence="3">SolTubOtavaFocal</strain>
        <tissue evidence="3">Leaves</tissue>
    </source>
</reference>
<dbReference type="InterPro" id="IPR035979">
    <property type="entry name" value="RBD_domain_sf"/>
</dbReference>
<evidence type="ECO:0000313" key="4">
    <source>
        <dbReference type="Proteomes" id="UP000826656"/>
    </source>
</evidence>
<dbReference type="PANTHER" id="PTHR10501">
    <property type="entry name" value="U1 SMALL NUCLEAR RIBONUCLEOPROTEIN A/U2 SMALL NUCLEAR RIBONUCLEOPROTEIN B"/>
    <property type="match status" value="1"/>
</dbReference>
<dbReference type="InterPro" id="IPR000504">
    <property type="entry name" value="RRM_dom"/>
</dbReference>
<dbReference type="Pfam" id="PF00076">
    <property type="entry name" value="RRM_1"/>
    <property type="match status" value="1"/>
</dbReference>
<evidence type="ECO:0000259" key="2">
    <source>
        <dbReference type="Pfam" id="PF00076"/>
    </source>
</evidence>
<feature type="domain" description="RRM" evidence="2">
    <location>
        <begin position="65"/>
        <end position="97"/>
    </location>
</feature>
<comment type="caution">
    <text evidence="3">The sequence shown here is derived from an EMBL/GenBank/DDBJ whole genome shotgun (WGS) entry which is preliminary data.</text>
</comment>
<dbReference type="SUPFAM" id="SSF54928">
    <property type="entry name" value="RNA-binding domain, RBD"/>
    <property type="match status" value="1"/>
</dbReference>
<proteinExistence type="predicted"/>
<accession>A0ABQ7UGJ9</accession>
<dbReference type="EMBL" id="JAIVGD010000019">
    <property type="protein sequence ID" value="KAH0748149.1"/>
    <property type="molecule type" value="Genomic_DNA"/>
</dbReference>